<reference evidence="2" key="1">
    <citation type="submission" date="2020-05" db="EMBL/GenBank/DDBJ databases">
        <authorList>
            <person name="Chiriac C."/>
            <person name="Salcher M."/>
            <person name="Ghai R."/>
            <person name="Kavagutti S V."/>
        </authorList>
    </citation>
    <scope>NUCLEOTIDE SEQUENCE</scope>
</reference>
<dbReference type="AlphaFoldDB" id="A0A6J7U1E8"/>
<feature type="transmembrane region" description="Helical" evidence="1">
    <location>
        <begin position="66"/>
        <end position="83"/>
    </location>
</feature>
<evidence type="ECO:0000313" key="2">
    <source>
        <dbReference type="EMBL" id="CAB5058048.1"/>
    </source>
</evidence>
<sequence>MSITESQRYEMQSVLREKLGVSTANTLVEHLPPSGWSDVATKTDLLFIEERLTTKIATTMATQNKWMAGLFASQVAALIVALAR</sequence>
<organism evidence="2">
    <name type="scientific">freshwater metagenome</name>
    <dbReference type="NCBI Taxonomy" id="449393"/>
    <lineage>
        <taxon>unclassified sequences</taxon>
        <taxon>metagenomes</taxon>
        <taxon>ecological metagenomes</taxon>
    </lineage>
</organism>
<evidence type="ECO:0000256" key="1">
    <source>
        <dbReference type="SAM" id="Phobius"/>
    </source>
</evidence>
<dbReference type="EMBL" id="CAFBQH010000169">
    <property type="protein sequence ID" value="CAB5058048.1"/>
    <property type="molecule type" value="Genomic_DNA"/>
</dbReference>
<name>A0A6J7U1E8_9ZZZZ</name>
<keyword evidence="1" id="KW-1133">Transmembrane helix</keyword>
<proteinExistence type="predicted"/>
<protein>
    <submittedName>
        <fullName evidence="2">Unannotated protein</fullName>
    </submittedName>
</protein>
<keyword evidence="1" id="KW-0812">Transmembrane</keyword>
<accession>A0A6J7U1E8</accession>
<keyword evidence="1" id="KW-0472">Membrane</keyword>
<gene>
    <name evidence="2" type="ORF">UFOPK4293_01688</name>
</gene>